<dbReference type="PROSITE" id="PS50010">
    <property type="entry name" value="DH_2"/>
    <property type="match status" value="1"/>
</dbReference>
<dbReference type="Gene3D" id="2.30.29.30">
    <property type="entry name" value="Pleckstrin-homology domain (PH domain)/Phosphotyrosine-binding domain (PTB)"/>
    <property type="match status" value="1"/>
</dbReference>
<evidence type="ECO:0000259" key="1">
    <source>
        <dbReference type="PROSITE" id="PS50010"/>
    </source>
</evidence>
<evidence type="ECO:0000313" key="3">
    <source>
        <dbReference type="WBParaSite" id="Hba_16628"/>
    </source>
</evidence>
<dbReference type="SUPFAM" id="SSF48065">
    <property type="entry name" value="DBL homology domain (DH-domain)"/>
    <property type="match status" value="1"/>
</dbReference>
<dbReference type="Gene3D" id="1.20.900.10">
    <property type="entry name" value="Dbl homology (DH) domain"/>
    <property type="match status" value="1"/>
</dbReference>
<feature type="domain" description="DH" evidence="1">
    <location>
        <begin position="104"/>
        <end position="247"/>
    </location>
</feature>
<evidence type="ECO:0000313" key="2">
    <source>
        <dbReference type="Proteomes" id="UP000095283"/>
    </source>
</evidence>
<dbReference type="PANTHER" id="PTHR45858:SF5">
    <property type="entry name" value="MOESIN_EZRIN_RADIXIN HOMOLOG 1"/>
    <property type="match status" value="1"/>
</dbReference>
<name>A0A1I7XGM4_HETBA</name>
<keyword evidence="2" id="KW-1185">Reference proteome</keyword>
<organism evidence="2 3">
    <name type="scientific">Heterorhabditis bacteriophora</name>
    <name type="common">Entomopathogenic nematode worm</name>
    <dbReference type="NCBI Taxonomy" id="37862"/>
    <lineage>
        <taxon>Eukaryota</taxon>
        <taxon>Metazoa</taxon>
        <taxon>Ecdysozoa</taxon>
        <taxon>Nematoda</taxon>
        <taxon>Chromadorea</taxon>
        <taxon>Rhabditida</taxon>
        <taxon>Rhabditina</taxon>
        <taxon>Rhabditomorpha</taxon>
        <taxon>Strongyloidea</taxon>
        <taxon>Heterorhabditidae</taxon>
        <taxon>Heterorhabditis</taxon>
    </lineage>
</organism>
<accession>A0A1I7XGM4</accession>
<dbReference type="InterPro" id="IPR000219">
    <property type="entry name" value="DH_dom"/>
</dbReference>
<dbReference type="GO" id="GO:0005085">
    <property type="term" value="F:guanyl-nucleotide exchange factor activity"/>
    <property type="evidence" value="ECO:0007669"/>
    <property type="project" value="InterPro"/>
</dbReference>
<sequence length="430" mass="49357">MDNCCKPGAEKPNKNGLSVSLTSHLDTIRRLGRADSSDSGGVSFYQDSRSGKSEKNSVVFTHRAYAIDTVDNRLESSSEQSDSYLEREDSLVGKKGAYGKKPNVMAHIVNDLLAHEQSSSRDLNLLSRKLFTRLQSTIENCRVVNELFRILSDLEESQKKFLLHLNQTVKSKDEKALEEVPSQMLCAAHNLIPIYSNLIQQYPIYISALDELAKSKPQFRNEFLKFESSDECYLPINWILLKLPHRILGWQPVSNYYPLISNVVYLFNFFKICKILQILARIVEHMLADGREESETTSARVAFEKISQFKDKSRQQREALNEFVALLQIEKDLGVQGILTHPYRRLIRFGWVERWSQKGLSARVLLLLSDRILFAHRSHQSDVAPFTIHAELKLKGMLFYSKLTFDEKENISASRDYYDNISEPQKASII</sequence>
<dbReference type="PANTHER" id="PTHR45858">
    <property type="entry name" value="FERM DOMAIN CONTAINING PROTEIN"/>
    <property type="match status" value="1"/>
</dbReference>
<dbReference type="InterPro" id="IPR051835">
    <property type="entry name" value="RAC1-GEF"/>
</dbReference>
<dbReference type="InterPro" id="IPR035899">
    <property type="entry name" value="DBL_dom_sf"/>
</dbReference>
<dbReference type="InterPro" id="IPR011993">
    <property type="entry name" value="PH-like_dom_sf"/>
</dbReference>
<dbReference type="AlphaFoldDB" id="A0A1I7XGM4"/>
<proteinExistence type="predicted"/>
<protein>
    <submittedName>
        <fullName evidence="3">DH domain-containing protein</fullName>
    </submittedName>
</protein>
<dbReference type="WBParaSite" id="Hba_16628">
    <property type="protein sequence ID" value="Hba_16628"/>
    <property type="gene ID" value="Hba_16628"/>
</dbReference>
<dbReference type="Proteomes" id="UP000095283">
    <property type="component" value="Unplaced"/>
</dbReference>
<reference evidence="3" key="1">
    <citation type="submission" date="2016-11" db="UniProtKB">
        <authorList>
            <consortium name="WormBaseParasite"/>
        </authorList>
    </citation>
    <scope>IDENTIFICATION</scope>
</reference>